<dbReference type="InterPro" id="IPR029787">
    <property type="entry name" value="Nucleotide_cyclase"/>
</dbReference>
<dbReference type="Gene3D" id="3.30.70.1230">
    <property type="entry name" value="Nucleotide cyclase"/>
    <property type="match status" value="1"/>
</dbReference>
<evidence type="ECO:0000256" key="1">
    <source>
        <dbReference type="SAM" id="MobiDB-lite"/>
    </source>
</evidence>
<dbReference type="SUPFAM" id="SSF55073">
    <property type="entry name" value="Nucleotide cyclase"/>
    <property type="match status" value="1"/>
</dbReference>
<evidence type="ECO:0000313" key="3">
    <source>
        <dbReference type="Proteomes" id="UP000277671"/>
    </source>
</evidence>
<accession>A0A495JE17</accession>
<dbReference type="OrthoDB" id="4149396at2"/>
<feature type="compositionally biased region" description="Pro residues" evidence="1">
    <location>
        <begin position="207"/>
        <end position="218"/>
    </location>
</feature>
<keyword evidence="3" id="KW-1185">Reference proteome</keyword>
<dbReference type="EMBL" id="RBKT01000001">
    <property type="protein sequence ID" value="RKR87246.1"/>
    <property type="molecule type" value="Genomic_DNA"/>
</dbReference>
<name>A0A495JE17_9ACTN</name>
<sequence length="269" mass="28364">MTLELPQPFTAISSDVVNSSAGGYPRHTDLGTAAEATITAGIERCRYAGTWIRSGRGDGELTLAPANVPSAWLLTEFVDSLRVTLLDYNRNKDAEHKLRLRVGIDSGDVHVDQHGVPRGGDAIVVSARLRDSTAAREALAAIPSAPLVVVLSDRTYQRAVPYGALGLEERQFRRVLARVQGKEFAEVCWLHVPGHQPPFVTGAQHEPSPPPAPEPPPAAATAGPSTNPAPGGAQPGSARTGDVTVHGIAAVDRSIAVNHGGIHFGENAR</sequence>
<proteinExistence type="predicted"/>
<protein>
    <submittedName>
        <fullName evidence="2">Uncharacterized protein</fullName>
    </submittedName>
</protein>
<organism evidence="2 3">
    <name type="scientific">Micromonospora pisi</name>
    <dbReference type="NCBI Taxonomy" id="589240"/>
    <lineage>
        <taxon>Bacteria</taxon>
        <taxon>Bacillati</taxon>
        <taxon>Actinomycetota</taxon>
        <taxon>Actinomycetes</taxon>
        <taxon>Micromonosporales</taxon>
        <taxon>Micromonosporaceae</taxon>
        <taxon>Micromonospora</taxon>
    </lineage>
</organism>
<feature type="compositionally biased region" description="Low complexity" evidence="1">
    <location>
        <begin position="219"/>
        <end position="232"/>
    </location>
</feature>
<evidence type="ECO:0000313" key="2">
    <source>
        <dbReference type="EMBL" id="RKR87246.1"/>
    </source>
</evidence>
<dbReference type="Proteomes" id="UP000277671">
    <property type="component" value="Unassembled WGS sequence"/>
</dbReference>
<reference evidence="2 3" key="1">
    <citation type="submission" date="2018-10" db="EMBL/GenBank/DDBJ databases">
        <title>Sequencing the genomes of 1000 actinobacteria strains.</title>
        <authorList>
            <person name="Klenk H.-P."/>
        </authorList>
    </citation>
    <scope>NUCLEOTIDE SEQUENCE [LARGE SCALE GENOMIC DNA]</scope>
    <source>
        <strain evidence="2 3">DSM 45175</strain>
    </source>
</reference>
<comment type="caution">
    <text evidence="2">The sequence shown here is derived from an EMBL/GenBank/DDBJ whole genome shotgun (WGS) entry which is preliminary data.</text>
</comment>
<feature type="region of interest" description="Disordered" evidence="1">
    <location>
        <begin position="199"/>
        <end position="240"/>
    </location>
</feature>
<dbReference type="RefSeq" id="WP_121155860.1">
    <property type="nucleotide sequence ID" value="NZ_RBKT01000001.1"/>
</dbReference>
<dbReference type="AlphaFoldDB" id="A0A495JE17"/>
<gene>
    <name evidence="2" type="ORF">BDK92_1520</name>
</gene>